<evidence type="ECO:0000256" key="3">
    <source>
        <dbReference type="ARBA" id="ARBA00022723"/>
    </source>
</evidence>
<reference evidence="9 10" key="1">
    <citation type="submission" date="2018-05" db="EMBL/GenBank/DDBJ databases">
        <title>Genomic Encyclopedia of Type Strains, Phase IV (KMG-IV): sequencing the most valuable type-strain genomes for metagenomic binning, comparative biology and taxonomic classification.</title>
        <authorList>
            <person name="Goeker M."/>
        </authorList>
    </citation>
    <scope>NUCLEOTIDE SEQUENCE [LARGE SCALE GENOMIC DNA]</scope>
    <source>
        <strain evidence="9 10">DSM 566</strain>
    </source>
</reference>
<evidence type="ECO:0000313" key="10">
    <source>
        <dbReference type="Proteomes" id="UP000247811"/>
    </source>
</evidence>
<evidence type="ECO:0000256" key="7">
    <source>
        <dbReference type="SAM" id="Phobius"/>
    </source>
</evidence>
<keyword evidence="7" id="KW-0812">Transmembrane</keyword>
<keyword evidence="2 6" id="KW-0349">Heme</keyword>
<keyword evidence="3 6" id="KW-0479">Metal-binding</keyword>
<organism evidence="9 10">
    <name type="scientific">Sphaerotilus hippei</name>
    <dbReference type="NCBI Taxonomy" id="744406"/>
    <lineage>
        <taxon>Bacteria</taxon>
        <taxon>Pseudomonadati</taxon>
        <taxon>Pseudomonadota</taxon>
        <taxon>Betaproteobacteria</taxon>
        <taxon>Burkholderiales</taxon>
        <taxon>Sphaerotilaceae</taxon>
        <taxon>Sphaerotilus</taxon>
    </lineage>
</organism>
<accession>A0A318H1S7</accession>
<sequence length="175" mass="17688">MSDARPQTANHDEHSSPIKTPKQLITAVVFALVVPIFAIALLVKNVSMNKTTGAGTEAMSAEAVAARIQPVGAVEIKLEGGPLRSGEEVYKGQCSACHAAGVVGAPKFGDAGAWGPRLGQGYEALLNSALKGKGNMSAQGGGEFNDTEVGRAVVYMANAGGAKFAEPAAPAASAP</sequence>
<dbReference type="PANTHER" id="PTHR40942:SF4">
    <property type="entry name" value="CYTOCHROME C5"/>
    <property type="match status" value="1"/>
</dbReference>
<dbReference type="Proteomes" id="UP000247811">
    <property type="component" value="Unassembled WGS sequence"/>
</dbReference>
<dbReference type="AlphaFoldDB" id="A0A318H1S7"/>
<protein>
    <submittedName>
        <fullName evidence="9">Cytochrome c5</fullName>
    </submittedName>
</protein>
<dbReference type="PRINTS" id="PR00607">
    <property type="entry name" value="CYTCHROMECIE"/>
</dbReference>
<feature type="domain" description="Cytochrome c" evidence="8">
    <location>
        <begin position="81"/>
        <end position="160"/>
    </location>
</feature>
<dbReference type="InterPro" id="IPR009056">
    <property type="entry name" value="Cyt_c-like_dom"/>
</dbReference>
<dbReference type="OrthoDB" id="9814708at2"/>
<keyword evidence="4" id="KW-0249">Electron transport</keyword>
<dbReference type="InterPro" id="IPR002323">
    <property type="entry name" value="Cyt_CIE"/>
</dbReference>
<evidence type="ECO:0000256" key="4">
    <source>
        <dbReference type="ARBA" id="ARBA00022982"/>
    </source>
</evidence>
<evidence type="ECO:0000256" key="5">
    <source>
        <dbReference type="ARBA" id="ARBA00023004"/>
    </source>
</evidence>
<dbReference type="GO" id="GO:0020037">
    <property type="term" value="F:heme binding"/>
    <property type="evidence" value="ECO:0007669"/>
    <property type="project" value="InterPro"/>
</dbReference>
<dbReference type="PROSITE" id="PS51007">
    <property type="entry name" value="CYTC"/>
    <property type="match status" value="1"/>
</dbReference>
<evidence type="ECO:0000256" key="1">
    <source>
        <dbReference type="ARBA" id="ARBA00022448"/>
    </source>
</evidence>
<dbReference type="RefSeq" id="WP_110400381.1">
    <property type="nucleotide sequence ID" value="NZ_QJJS01000006.1"/>
</dbReference>
<dbReference type="EMBL" id="QJJS01000006">
    <property type="protein sequence ID" value="PXW96549.1"/>
    <property type="molecule type" value="Genomic_DNA"/>
</dbReference>
<dbReference type="PANTHER" id="PTHR40942">
    <property type="match status" value="1"/>
</dbReference>
<dbReference type="GO" id="GO:0009055">
    <property type="term" value="F:electron transfer activity"/>
    <property type="evidence" value="ECO:0007669"/>
    <property type="project" value="InterPro"/>
</dbReference>
<comment type="caution">
    <text evidence="9">The sequence shown here is derived from an EMBL/GenBank/DDBJ whole genome shotgun (WGS) entry which is preliminary data.</text>
</comment>
<dbReference type="GO" id="GO:0005506">
    <property type="term" value="F:iron ion binding"/>
    <property type="evidence" value="ECO:0007669"/>
    <property type="project" value="InterPro"/>
</dbReference>
<evidence type="ECO:0000313" key="9">
    <source>
        <dbReference type="EMBL" id="PXW96549.1"/>
    </source>
</evidence>
<dbReference type="Pfam" id="PF13442">
    <property type="entry name" value="Cytochrome_CBB3"/>
    <property type="match status" value="1"/>
</dbReference>
<name>A0A318H1S7_9BURK</name>
<dbReference type="Gene3D" id="1.10.760.10">
    <property type="entry name" value="Cytochrome c-like domain"/>
    <property type="match status" value="1"/>
</dbReference>
<evidence type="ECO:0000256" key="2">
    <source>
        <dbReference type="ARBA" id="ARBA00022617"/>
    </source>
</evidence>
<dbReference type="InterPro" id="IPR036909">
    <property type="entry name" value="Cyt_c-like_dom_sf"/>
</dbReference>
<evidence type="ECO:0000259" key="8">
    <source>
        <dbReference type="PROSITE" id="PS51007"/>
    </source>
</evidence>
<gene>
    <name evidence="9" type="ORF">C7444_10667</name>
</gene>
<keyword evidence="1" id="KW-0813">Transport</keyword>
<keyword evidence="10" id="KW-1185">Reference proteome</keyword>
<keyword evidence="7" id="KW-1133">Transmembrane helix</keyword>
<dbReference type="SUPFAM" id="SSF46626">
    <property type="entry name" value="Cytochrome c"/>
    <property type="match status" value="1"/>
</dbReference>
<evidence type="ECO:0000256" key="6">
    <source>
        <dbReference type="PROSITE-ProRule" id="PRU00433"/>
    </source>
</evidence>
<proteinExistence type="predicted"/>
<keyword evidence="7" id="KW-0472">Membrane</keyword>
<feature type="transmembrane region" description="Helical" evidence="7">
    <location>
        <begin position="24"/>
        <end position="43"/>
    </location>
</feature>
<keyword evidence="5 6" id="KW-0408">Iron</keyword>